<keyword evidence="5" id="KW-1133">Transmembrane helix</keyword>
<dbReference type="AlphaFoldDB" id="A0A318H1V1"/>
<sequence length="525" mass="55117">MSGIAGMKVSTRLALGVGSLIAAGVVIAATAVVQMNSMSTGLRELTDERMVKVAQFTEFKDNLATVARHVRNVIISNDPAVQETEKKRIAELRAADNQLLAELDRTLVVPQSRELLKRIQDHRGPYNAALDEAMATAMGGWKTEAGALLTTRVLPRQNILFKAVEDSRALQKTLSEELTANTVKAMQQAIAIMVALAVLMAVIGVGVGWAISRHLRRALGAEPGELATVVGLVAEGDLSSRPALQAGDSSSAMAAVARMQEALTRMVSGVRQSADGVATASAQIAQGNQDLSGRTEQQASALEQTSATMEQLNATVRQNADSARQANQLALSASGVAERGGEVVGRVVDTMKGINDSSRRIADIISVIDGIAFQTNILALNAAVEAARAGEQGRGFAVVAGEVRNLAQRSAEAAREIKSLITASVERVEQGSELVGQAGETMTEVVRAIQRVTDIVGEISSASQEQSSGVAQVGEAITQMDQATQQNAALVEESAAAAESLRVQARQMVQAVSVFHLEADGVRGG</sequence>
<dbReference type="FunFam" id="1.10.287.950:FF:000001">
    <property type="entry name" value="Methyl-accepting chemotaxis sensory transducer"/>
    <property type="match status" value="1"/>
</dbReference>
<keyword evidence="2" id="KW-0488">Methylation</keyword>
<dbReference type="EMBL" id="QJJS01000006">
    <property type="protein sequence ID" value="PXW96579.1"/>
    <property type="molecule type" value="Genomic_DNA"/>
</dbReference>
<feature type="transmembrane region" description="Helical" evidence="5">
    <location>
        <begin position="189"/>
        <end position="211"/>
    </location>
</feature>
<feature type="domain" description="Methyl-accepting transducer" evidence="6">
    <location>
        <begin position="273"/>
        <end position="502"/>
    </location>
</feature>
<evidence type="ECO:0000256" key="5">
    <source>
        <dbReference type="SAM" id="Phobius"/>
    </source>
</evidence>
<protein>
    <submittedName>
        <fullName evidence="7">Methyl-accepting chemotaxis protein</fullName>
    </submittedName>
</protein>
<proteinExistence type="inferred from homology"/>
<dbReference type="InterPro" id="IPR051310">
    <property type="entry name" value="MCP_chemotaxis"/>
</dbReference>
<keyword evidence="8" id="KW-1185">Reference proteome</keyword>
<dbReference type="InterPro" id="IPR047347">
    <property type="entry name" value="YvaQ-like_sensor"/>
</dbReference>
<dbReference type="Pfam" id="PF12729">
    <property type="entry name" value="4HB_MCP_1"/>
    <property type="match status" value="1"/>
</dbReference>
<dbReference type="PANTHER" id="PTHR43531:SF14">
    <property type="entry name" value="METHYL-ACCEPTING CHEMOTAXIS PROTEIN I-RELATED"/>
    <property type="match status" value="1"/>
</dbReference>
<evidence type="ECO:0000313" key="7">
    <source>
        <dbReference type="EMBL" id="PXW96579.1"/>
    </source>
</evidence>
<dbReference type="GO" id="GO:0004888">
    <property type="term" value="F:transmembrane signaling receptor activity"/>
    <property type="evidence" value="ECO:0007669"/>
    <property type="project" value="InterPro"/>
</dbReference>
<keyword evidence="5" id="KW-0812">Transmembrane</keyword>
<dbReference type="Proteomes" id="UP000247811">
    <property type="component" value="Unassembled WGS sequence"/>
</dbReference>
<name>A0A318H1V1_9BURK</name>
<comment type="caution">
    <text evidence="7">The sequence shown here is derived from an EMBL/GenBank/DDBJ whole genome shotgun (WGS) entry which is preliminary data.</text>
</comment>
<dbReference type="Gene3D" id="1.10.287.950">
    <property type="entry name" value="Methyl-accepting chemotaxis protein"/>
    <property type="match status" value="1"/>
</dbReference>
<dbReference type="InterPro" id="IPR004089">
    <property type="entry name" value="MCPsignal_dom"/>
</dbReference>
<dbReference type="SUPFAM" id="SSF58104">
    <property type="entry name" value="Methyl-accepting chemotaxis protein (MCP) signaling domain"/>
    <property type="match status" value="1"/>
</dbReference>
<comment type="similarity">
    <text evidence="3">Belongs to the methyl-accepting chemotaxis (MCP) protein family.</text>
</comment>
<gene>
    <name evidence="7" type="ORF">C7444_10698</name>
</gene>
<dbReference type="GO" id="GO:0005886">
    <property type="term" value="C:plasma membrane"/>
    <property type="evidence" value="ECO:0007669"/>
    <property type="project" value="TreeGrafter"/>
</dbReference>
<dbReference type="CDD" id="cd19411">
    <property type="entry name" value="MCP2201-like_sensor"/>
    <property type="match status" value="1"/>
</dbReference>
<keyword evidence="5" id="KW-0472">Membrane</keyword>
<dbReference type="InterPro" id="IPR024478">
    <property type="entry name" value="HlyB_4HB_MCP"/>
</dbReference>
<evidence type="ECO:0000256" key="2">
    <source>
        <dbReference type="ARBA" id="ARBA00022481"/>
    </source>
</evidence>
<evidence type="ECO:0000256" key="1">
    <source>
        <dbReference type="ARBA" id="ARBA00004370"/>
    </source>
</evidence>
<evidence type="ECO:0000313" key="8">
    <source>
        <dbReference type="Proteomes" id="UP000247811"/>
    </source>
</evidence>
<dbReference type="PANTHER" id="PTHR43531">
    <property type="entry name" value="PROTEIN ICFG"/>
    <property type="match status" value="1"/>
</dbReference>
<organism evidence="7 8">
    <name type="scientific">Sphaerotilus hippei</name>
    <dbReference type="NCBI Taxonomy" id="744406"/>
    <lineage>
        <taxon>Bacteria</taxon>
        <taxon>Pseudomonadati</taxon>
        <taxon>Pseudomonadota</taxon>
        <taxon>Betaproteobacteria</taxon>
        <taxon>Burkholderiales</taxon>
        <taxon>Sphaerotilaceae</taxon>
        <taxon>Sphaerotilus</taxon>
    </lineage>
</organism>
<dbReference type="InterPro" id="IPR004090">
    <property type="entry name" value="Chemotax_Me-accpt_rcpt"/>
</dbReference>
<dbReference type="PROSITE" id="PS50111">
    <property type="entry name" value="CHEMOTAXIS_TRANSDUC_2"/>
    <property type="match status" value="1"/>
</dbReference>
<keyword evidence="4" id="KW-0807">Transducer</keyword>
<evidence type="ECO:0000259" key="6">
    <source>
        <dbReference type="PROSITE" id="PS50111"/>
    </source>
</evidence>
<dbReference type="Pfam" id="PF00015">
    <property type="entry name" value="MCPsignal"/>
    <property type="match status" value="1"/>
</dbReference>
<evidence type="ECO:0000256" key="4">
    <source>
        <dbReference type="PROSITE-ProRule" id="PRU00284"/>
    </source>
</evidence>
<evidence type="ECO:0000256" key="3">
    <source>
        <dbReference type="ARBA" id="ARBA00029447"/>
    </source>
</evidence>
<reference evidence="7 8" key="1">
    <citation type="submission" date="2018-05" db="EMBL/GenBank/DDBJ databases">
        <title>Genomic Encyclopedia of Type Strains, Phase IV (KMG-IV): sequencing the most valuable type-strain genomes for metagenomic binning, comparative biology and taxonomic classification.</title>
        <authorList>
            <person name="Goeker M."/>
        </authorList>
    </citation>
    <scope>NUCLEOTIDE SEQUENCE [LARGE SCALE GENOMIC DNA]</scope>
    <source>
        <strain evidence="7 8">DSM 566</strain>
    </source>
</reference>
<dbReference type="SMART" id="SM00283">
    <property type="entry name" value="MA"/>
    <property type="match status" value="1"/>
</dbReference>
<comment type="subcellular location">
    <subcellularLocation>
        <location evidence="1">Membrane</location>
    </subcellularLocation>
</comment>
<accession>A0A318H1V1</accession>
<dbReference type="GO" id="GO:0007165">
    <property type="term" value="P:signal transduction"/>
    <property type="evidence" value="ECO:0007669"/>
    <property type="project" value="UniProtKB-KW"/>
</dbReference>
<dbReference type="PRINTS" id="PR00260">
    <property type="entry name" value="CHEMTRNSDUCR"/>
</dbReference>
<dbReference type="GO" id="GO:0006935">
    <property type="term" value="P:chemotaxis"/>
    <property type="evidence" value="ECO:0007669"/>
    <property type="project" value="InterPro"/>
</dbReference>
<dbReference type="CDD" id="cd11386">
    <property type="entry name" value="MCP_signal"/>
    <property type="match status" value="1"/>
</dbReference>